<reference evidence="7" key="1">
    <citation type="submission" date="2023-03" db="EMBL/GenBank/DDBJ databases">
        <authorList>
            <person name="Julca I."/>
        </authorList>
    </citation>
    <scope>NUCLEOTIDE SEQUENCE</scope>
</reference>
<sequence>MAAYIVLLFISFLLVLNPVPVKPNGLVLPIQKDQSTKYTQYITRIYQRTPLVPVKLTLDLGGENLWVDCDQRLYYSSSYKAAHCGSKVCSTYSGGGCRDCYVGPQPGCNNNTCTTAIRNRITDHLTGEELAQDLLALQSNNGSSKAGHLVTSAGFVFACGEASILEGTPENVNGFAGFGRGKLGLPSLLSKGFRLPNKFALCLSNSTRSTGVLYFGDKPYMTNPNRDISVYLLYTPLLIKPFSIPGVHFKDDFSSDYWIQVKSIKISGKEVPINATLLTIDKEGYGGTKISTIHPYTVMETSIYRAFKKAFIKELAHIPRVKAVAPFEVCYSSKSLPYTQVGPSAPFIDLGLHHESVWWRIYGENSMVKVSKDVLCLGFVDGGENREVGMVIGAHQIQNNLLQFDLESNRLGFTSLLFLQQTSCANFNFKG</sequence>
<dbReference type="Proteomes" id="UP001161247">
    <property type="component" value="Chromosome 2"/>
</dbReference>
<dbReference type="InterPro" id="IPR001461">
    <property type="entry name" value="Aspartic_peptidase_A1"/>
</dbReference>
<dbReference type="InterPro" id="IPR033868">
    <property type="entry name" value="Xylanase_inhibitor_I-like"/>
</dbReference>
<dbReference type="CDD" id="cd05489">
    <property type="entry name" value="xylanase_inhibitor_I_like"/>
    <property type="match status" value="1"/>
</dbReference>
<dbReference type="InterPro" id="IPR032861">
    <property type="entry name" value="TAXi_N"/>
</dbReference>
<gene>
    <name evidence="7" type="ORF">OLC1_LOCUS4939</name>
</gene>
<feature type="chain" id="PRO_5043673412" evidence="5">
    <location>
        <begin position="24"/>
        <end position="431"/>
    </location>
</feature>
<dbReference type="GO" id="GO:0005576">
    <property type="term" value="C:extracellular region"/>
    <property type="evidence" value="ECO:0007669"/>
    <property type="project" value="UniProtKB-SubCell"/>
</dbReference>
<dbReference type="FunFam" id="2.40.70.10:FF:000045">
    <property type="entry name" value="Basic 7S globulin"/>
    <property type="match status" value="1"/>
</dbReference>
<protein>
    <submittedName>
        <fullName evidence="7">OLC1v1029093C1</fullName>
    </submittedName>
</protein>
<dbReference type="PANTHER" id="PTHR47965:SF103">
    <property type="entry name" value="EUKARYOTIC ASPARTYL PROTEASE FAMILY PROTEIN"/>
    <property type="match status" value="1"/>
</dbReference>
<evidence type="ECO:0000256" key="2">
    <source>
        <dbReference type="ARBA" id="ARBA00007447"/>
    </source>
</evidence>
<dbReference type="AlphaFoldDB" id="A0AAV1CDL8"/>
<dbReference type="SUPFAM" id="SSF50630">
    <property type="entry name" value="Acid proteases"/>
    <property type="match status" value="1"/>
</dbReference>
<comment type="subcellular location">
    <subcellularLocation>
        <location evidence="1">Secreted</location>
        <location evidence="1">Extracellular space</location>
    </subcellularLocation>
</comment>
<feature type="domain" description="Peptidase A1" evidence="6">
    <location>
        <begin position="41"/>
        <end position="414"/>
    </location>
</feature>
<dbReference type="PANTHER" id="PTHR47965">
    <property type="entry name" value="ASPARTYL PROTEASE-RELATED"/>
    <property type="match status" value="1"/>
</dbReference>
<dbReference type="Gene3D" id="2.40.70.10">
    <property type="entry name" value="Acid Proteases"/>
    <property type="match status" value="2"/>
</dbReference>
<dbReference type="FunFam" id="2.40.70.10:FF:000041">
    <property type="entry name" value="Basic 7S globulin"/>
    <property type="match status" value="1"/>
</dbReference>
<evidence type="ECO:0000256" key="5">
    <source>
        <dbReference type="SAM" id="SignalP"/>
    </source>
</evidence>
<feature type="signal peptide" evidence="5">
    <location>
        <begin position="1"/>
        <end position="23"/>
    </location>
</feature>
<keyword evidence="8" id="KW-1185">Reference proteome</keyword>
<dbReference type="InterPro" id="IPR032799">
    <property type="entry name" value="TAXi_C"/>
</dbReference>
<evidence type="ECO:0000313" key="7">
    <source>
        <dbReference type="EMBL" id="CAI9093562.1"/>
    </source>
</evidence>
<evidence type="ECO:0000259" key="6">
    <source>
        <dbReference type="PROSITE" id="PS51767"/>
    </source>
</evidence>
<comment type="similarity">
    <text evidence="2">Belongs to the peptidase A1 family.</text>
</comment>
<name>A0AAV1CDL8_OLDCO</name>
<dbReference type="Pfam" id="PF14543">
    <property type="entry name" value="TAXi_N"/>
    <property type="match status" value="1"/>
</dbReference>
<dbReference type="InterPro" id="IPR033121">
    <property type="entry name" value="PEPTIDASE_A1"/>
</dbReference>
<dbReference type="InterPro" id="IPR021109">
    <property type="entry name" value="Peptidase_aspartic_dom_sf"/>
</dbReference>
<accession>A0AAV1CDL8</accession>
<dbReference type="Pfam" id="PF14541">
    <property type="entry name" value="TAXi_C"/>
    <property type="match status" value="1"/>
</dbReference>
<dbReference type="GO" id="GO:0004190">
    <property type="term" value="F:aspartic-type endopeptidase activity"/>
    <property type="evidence" value="ECO:0007669"/>
    <property type="project" value="InterPro"/>
</dbReference>
<evidence type="ECO:0000313" key="8">
    <source>
        <dbReference type="Proteomes" id="UP001161247"/>
    </source>
</evidence>
<dbReference type="GO" id="GO:0006508">
    <property type="term" value="P:proteolysis"/>
    <property type="evidence" value="ECO:0007669"/>
    <property type="project" value="InterPro"/>
</dbReference>
<dbReference type="EMBL" id="OX459119">
    <property type="protein sequence ID" value="CAI9093562.1"/>
    <property type="molecule type" value="Genomic_DNA"/>
</dbReference>
<keyword evidence="4 5" id="KW-0732">Signal</keyword>
<evidence type="ECO:0000256" key="3">
    <source>
        <dbReference type="ARBA" id="ARBA00022525"/>
    </source>
</evidence>
<dbReference type="PROSITE" id="PS51767">
    <property type="entry name" value="PEPTIDASE_A1"/>
    <property type="match status" value="1"/>
</dbReference>
<proteinExistence type="inferred from homology"/>
<evidence type="ECO:0000256" key="4">
    <source>
        <dbReference type="ARBA" id="ARBA00022729"/>
    </source>
</evidence>
<evidence type="ECO:0000256" key="1">
    <source>
        <dbReference type="ARBA" id="ARBA00004239"/>
    </source>
</evidence>
<keyword evidence="3" id="KW-0964">Secreted</keyword>
<organism evidence="7 8">
    <name type="scientific">Oldenlandia corymbosa var. corymbosa</name>
    <dbReference type="NCBI Taxonomy" id="529605"/>
    <lineage>
        <taxon>Eukaryota</taxon>
        <taxon>Viridiplantae</taxon>
        <taxon>Streptophyta</taxon>
        <taxon>Embryophyta</taxon>
        <taxon>Tracheophyta</taxon>
        <taxon>Spermatophyta</taxon>
        <taxon>Magnoliopsida</taxon>
        <taxon>eudicotyledons</taxon>
        <taxon>Gunneridae</taxon>
        <taxon>Pentapetalae</taxon>
        <taxon>asterids</taxon>
        <taxon>lamiids</taxon>
        <taxon>Gentianales</taxon>
        <taxon>Rubiaceae</taxon>
        <taxon>Rubioideae</taxon>
        <taxon>Spermacoceae</taxon>
        <taxon>Hedyotis-Oldenlandia complex</taxon>
        <taxon>Oldenlandia</taxon>
    </lineage>
</organism>